<feature type="transmembrane region" description="Helical" evidence="1">
    <location>
        <begin position="332"/>
        <end position="349"/>
    </location>
</feature>
<evidence type="ECO:0000313" key="4">
    <source>
        <dbReference type="EMBL" id="GFE83110.1"/>
    </source>
</evidence>
<reference evidence="5" key="1">
    <citation type="submission" date="2020-01" db="EMBL/GenBank/DDBJ databases">
        <title>'Steroidobacter agaridevorans' sp. nov., agar-degrading bacteria isolated from rhizosphere soils.</title>
        <authorList>
            <person name="Ikenaga M."/>
            <person name="Kataoka M."/>
            <person name="Murouchi A."/>
            <person name="Katsuragi S."/>
            <person name="Sakai M."/>
        </authorList>
    </citation>
    <scope>NUCLEOTIDE SEQUENCE [LARGE SCALE GENOMIC DNA]</scope>
    <source>
        <strain evidence="5">YU21-B</strain>
    </source>
</reference>
<dbReference type="Pfam" id="PF14400">
    <property type="entry name" value="Transglut_i_TM"/>
    <property type="match status" value="1"/>
</dbReference>
<feature type="transmembrane region" description="Helical" evidence="1">
    <location>
        <begin position="447"/>
        <end position="465"/>
    </location>
</feature>
<sequence>MNNRHIYVLSAVLALIGLTLFAYKSQVLGFPLQPQEQTRVWTIEAAVRFDPGPAAVKATLRIPNLTPGFSILDENFISRGFGHATRSAPAGRESQWTLRQATGPQTLYYRAQVYRDASRIAEDTTPPFPEQPVLDEPSRIAMEGLIAEVRRQSADVASFTTELLRHINHAERDPYVSLFMSRGSAPADAAELATIFLAGASIPARIAHGIQLRSVPGPVQSQQLLEVHDGVQWLYFDPKTLEQGLPPDFLIWWRGDEAIASLEGGSNLDVTLAVQQNLLDSMVVAERRAELTGSHAMDFSLFALPIATQAVYAVLMMIPIGALVIMLLRNFIGVKTFGTFMPVLVALAFRETRLLWGIVLFAIIVSLGLLIRFYLEKLRLLLVPRLTTVLTVVVLLMAGISVLSQKLELQPGLSIALFPMVILSMTIERMSIVWEERGASEAIQEGIGSLLVAAVAYVIMGIAWLEHLIFVFPELLLLVIAMSLLAGRYTGYRLLELRRFKALAPSGSGP</sequence>
<dbReference type="InterPro" id="IPR025838">
    <property type="entry name" value="Transglut_i_TM"/>
</dbReference>
<evidence type="ECO:0000259" key="3">
    <source>
        <dbReference type="Pfam" id="PF14402"/>
    </source>
</evidence>
<dbReference type="Proteomes" id="UP000445000">
    <property type="component" value="Unassembled WGS sequence"/>
</dbReference>
<dbReference type="InterPro" id="IPR025840">
    <property type="entry name" value="7TM_transglut"/>
</dbReference>
<proteinExistence type="predicted"/>
<dbReference type="RefSeq" id="WP_161814716.1">
    <property type="nucleotide sequence ID" value="NZ_BLJN01000005.1"/>
</dbReference>
<gene>
    <name evidence="4" type="ORF">GCM10011487_51100</name>
</gene>
<dbReference type="EMBL" id="BLJN01000005">
    <property type="protein sequence ID" value="GFE83110.1"/>
    <property type="molecule type" value="Genomic_DNA"/>
</dbReference>
<dbReference type="Pfam" id="PF14402">
    <property type="entry name" value="7TM_transglut"/>
    <property type="match status" value="1"/>
</dbReference>
<feature type="transmembrane region" description="Helical" evidence="1">
    <location>
        <begin position="301"/>
        <end position="325"/>
    </location>
</feature>
<organism evidence="4 5">
    <name type="scientific">Steroidobacter agaridevorans</name>
    <dbReference type="NCBI Taxonomy" id="2695856"/>
    <lineage>
        <taxon>Bacteria</taxon>
        <taxon>Pseudomonadati</taxon>
        <taxon>Pseudomonadota</taxon>
        <taxon>Gammaproteobacteria</taxon>
        <taxon>Steroidobacterales</taxon>
        <taxon>Steroidobacteraceae</taxon>
        <taxon>Steroidobacter</taxon>
    </lineage>
</organism>
<protein>
    <submittedName>
        <fullName evidence="4">Membrane protein</fullName>
    </submittedName>
</protein>
<feature type="transmembrane region" description="Helical" evidence="1">
    <location>
        <begin position="471"/>
        <end position="491"/>
    </location>
</feature>
<evidence type="ECO:0000313" key="5">
    <source>
        <dbReference type="Proteomes" id="UP000445000"/>
    </source>
</evidence>
<name>A0A829YIP7_9GAMM</name>
<keyword evidence="1" id="KW-0472">Membrane</keyword>
<comment type="caution">
    <text evidence="4">The sequence shown here is derived from an EMBL/GenBank/DDBJ whole genome shotgun (WGS) entry which is preliminary data.</text>
</comment>
<dbReference type="AlphaFoldDB" id="A0A829YIP7"/>
<feature type="domain" description="Inactive transglutaminase fused to 7 transmembrane helices" evidence="2">
    <location>
        <begin position="23"/>
        <end position="181"/>
    </location>
</feature>
<feature type="transmembrane region" description="Helical" evidence="1">
    <location>
        <begin position="355"/>
        <end position="375"/>
    </location>
</feature>
<feature type="transmembrane region" description="Helical" evidence="1">
    <location>
        <begin position="409"/>
        <end position="427"/>
    </location>
</feature>
<keyword evidence="1" id="KW-1133">Transmembrane helix</keyword>
<evidence type="ECO:0000256" key="1">
    <source>
        <dbReference type="SAM" id="Phobius"/>
    </source>
</evidence>
<feature type="transmembrane region" description="Helical" evidence="1">
    <location>
        <begin position="382"/>
        <end position="403"/>
    </location>
</feature>
<keyword evidence="5" id="KW-1185">Reference proteome</keyword>
<feature type="domain" description="7 transmembrane helices usually fused to an inactive transglutaminase" evidence="3">
    <location>
        <begin position="258"/>
        <end position="503"/>
    </location>
</feature>
<keyword evidence="1" id="KW-0812">Transmembrane</keyword>
<evidence type="ECO:0000259" key="2">
    <source>
        <dbReference type="Pfam" id="PF14400"/>
    </source>
</evidence>
<accession>A0A829YIP7</accession>